<dbReference type="NCBIfam" id="NF002133">
    <property type="entry name" value="PRK00971.1-2"/>
    <property type="match status" value="1"/>
</dbReference>
<dbReference type="InterPro" id="IPR015868">
    <property type="entry name" value="Glutaminase"/>
</dbReference>
<evidence type="ECO:0000256" key="5">
    <source>
        <dbReference type="ARBA" id="ARBA00049534"/>
    </source>
</evidence>
<comment type="catalytic activity">
    <reaction evidence="5 6">
        <text>L-glutamine + H2O = L-glutamate + NH4(+)</text>
        <dbReference type="Rhea" id="RHEA:15889"/>
        <dbReference type="ChEBI" id="CHEBI:15377"/>
        <dbReference type="ChEBI" id="CHEBI:28938"/>
        <dbReference type="ChEBI" id="CHEBI:29985"/>
        <dbReference type="ChEBI" id="CHEBI:58359"/>
        <dbReference type="EC" id="3.5.1.2"/>
    </reaction>
</comment>
<comment type="subunit">
    <text evidence="2 6">Homotetramer.</text>
</comment>
<reference evidence="7" key="1">
    <citation type="submission" date="2023-07" db="EMBL/GenBank/DDBJ databases">
        <title>Genome content predicts the carbon catabolic preferences of heterotrophic bacteria.</title>
        <authorList>
            <person name="Gralka M."/>
        </authorList>
    </citation>
    <scope>NUCLEOTIDE SEQUENCE</scope>
    <source>
        <strain evidence="7">C2R13</strain>
    </source>
</reference>
<evidence type="ECO:0000256" key="4">
    <source>
        <dbReference type="ARBA" id="ARBA00022801"/>
    </source>
</evidence>
<name>A0AAP4TY43_9GAMM</name>
<feature type="binding site" evidence="6">
    <location>
        <position position="188"/>
    </location>
    <ligand>
        <name>substrate</name>
    </ligand>
</feature>
<accession>A0AAP4TY43</accession>
<evidence type="ECO:0000256" key="2">
    <source>
        <dbReference type="ARBA" id="ARBA00011881"/>
    </source>
</evidence>
<dbReference type="NCBIfam" id="TIGR03814">
    <property type="entry name" value="Gln_ase"/>
    <property type="match status" value="1"/>
</dbReference>
<dbReference type="GO" id="GO:0004359">
    <property type="term" value="F:glutaminase activity"/>
    <property type="evidence" value="ECO:0007669"/>
    <property type="project" value="UniProtKB-UniRule"/>
</dbReference>
<feature type="binding site" evidence="6">
    <location>
        <position position="271"/>
    </location>
    <ligand>
        <name>substrate</name>
    </ligand>
</feature>
<keyword evidence="6" id="KW-0007">Acetylation</keyword>
<dbReference type="GO" id="GO:0006543">
    <property type="term" value="P:L-glutamine catabolic process"/>
    <property type="evidence" value="ECO:0007669"/>
    <property type="project" value="TreeGrafter"/>
</dbReference>
<protein>
    <recommendedName>
        <fullName evidence="3 6">Glutaminase</fullName>
        <ecNumber evidence="3 6">3.5.1.2</ecNumber>
    </recommendedName>
</protein>
<dbReference type="AlphaFoldDB" id="A0AAP4TY43"/>
<keyword evidence="4 6" id="KW-0378">Hydrolase</keyword>
<feature type="binding site" evidence="6">
    <location>
        <position position="144"/>
    </location>
    <ligand>
        <name>substrate</name>
    </ligand>
</feature>
<evidence type="ECO:0000256" key="3">
    <source>
        <dbReference type="ARBA" id="ARBA00012918"/>
    </source>
</evidence>
<dbReference type="NCBIfam" id="NF002132">
    <property type="entry name" value="PRK00971.1-1"/>
    <property type="match status" value="1"/>
</dbReference>
<dbReference type="HAMAP" id="MF_00313">
    <property type="entry name" value="Glutaminase"/>
    <property type="match status" value="1"/>
</dbReference>
<feature type="binding site" evidence="6">
    <location>
        <position position="195"/>
    </location>
    <ligand>
        <name>substrate</name>
    </ligand>
</feature>
<proteinExistence type="inferred from homology"/>
<organism evidence="7 8">
    <name type="scientific">Cobetia amphilecti</name>
    <dbReference type="NCBI Taxonomy" id="1055104"/>
    <lineage>
        <taxon>Bacteria</taxon>
        <taxon>Pseudomonadati</taxon>
        <taxon>Pseudomonadota</taxon>
        <taxon>Gammaproteobacteria</taxon>
        <taxon>Oceanospirillales</taxon>
        <taxon>Halomonadaceae</taxon>
        <taxon>Cobetia</taxon>
    </lineage>
</organism>
<comment type="similarity">
    <text evidence="1 6">Belongs to the glutaminase family.</text>
</comment>
<dbReference type="EMBL" id="JAUORK010000011">
    <property type="protein sequence ID" value="MDO6672439.1"/>
    <property type="molecule type" value="Genomic_DNA"/>
</dbReference>
<evidence type="ECO:0000313" key="7">
    <source>
        <dbReference type="EMBL" id="MDO6672439.1"/>
    </source>
</evidence>
<dbReference type="Gene3D" id="3.40.710.10">
    <property type="entry name" value="DD-peptidase/beta-lactamase superfamily"/>
    <property type="match status" value="1"/>
</dbReference>
<comment type="caution">
    <text evidence="7">The sequence shown here is derived from an EMBL/GenBank/DDBJ whole genome shotgun (WGS) entry which is preliminary data.</text>
</comment>
<dbReference type="PANTHER" id="PTHR12544:SF29">
    <property type="entry name" value="GLUTAMINASE"/>
    <property type="match status" value="1"/>
</dbReference>
<dbReference type="GO" id="GO:0006537">
    <property type="term" value="P:glutamate biosynthetic process"/>
    <property type="evidence" value="ECO:0007669"/>
    <property type="project" value="TreeGrafter"/>
</dbReference>
<dbReference type="SUPFAM" id="SSF56601">
    <property type="entry name" value="beta-lactamase/transpeptidase-like"/>
    <property type="match status" value="1"/>
</dbReference>
<dbReference type="FunFam" id="3.40.710.10:FF:000005">
    <property type="entry name" value="Glutaminase"/>
    <property type="match status" value="1"/>
</dbReference>
<evidence type="ECO:0000256" key="6">
    <source>
        <dbReference type="HAMAP-Rule" id="MF_00313"/>
    </source>
</evidence>
<evidence type="ECO:0000256" key="1">
    <source>
        <dbReference type="ARBA" id="ARBA00011076"/>
    </source>
</evidence>
<feature type="binding site" evidence="6">
    <location>
        <position position="289"/>
    </location>
    <ligand>
        <name>substrate</name>
    </ligand>
</feature>
<feature type="binding site" evidence="6">
    <location>
        <position position="93"/>
    </location>
    <ligand>
        <name>substrate</name>
    </ligand>
</feature>
<dbReference type="Proteomes" id="UP001170481">
    <property type="component" value="Unassembled WGS sequence"/>
</dbReference>
<dbReference type="EC" id="3.5.1.2" evidence="3 6"/>
<dbReference type="RefSeq" id="WP_303594070.1">
    <property type="nucleotide sequence ID" value="NZ_JAUORK010000011.1"/>
</dbReference>
<dbReference type="Pfam" id="PF04960">
    <property type="entry name" value="Glutaminase"/>
    <property type="match status" value="1"/>
</dbReference>
<gene>
    <name evidence="7" type="primary">glsB</name>
    <name evidence="6" type="synonym">glsA</name>
    <name evidence="7" type="ORF">Q4535_09940</name>
</gene>
<feature type="binding site" evidence="6">
    <location>
        <position position="219"/>
    </location>
    <ligand>
        <name>substrate</name>
    </ligand>
</feature>
<dbReference type="PANTHER" id="PTHR12544">
    <property type="entry name" value="GLUTAMINASE"/>
    <property type="match status" value="1"/>
</dbReference>
<dbReference type="InterPro" id="IPR012338">
    <property type="entry name" value="Beta-lactam/transpept-like"/>
</dbReference>
<evidence type="ECO:0000313" key="8">
    <source>
        <dbReference type="Proteomes" id="UP001170481"/>
    </source>
</evidence>
<sequence>MALLSRWPGQLLAISLYRCFKVAMTPPLDPDALQTLLERLSDDASRCFNEGKVADYIPALAQVDPDQFGIAVCHVDGRVQYAGSAHTRFSIQSISKVHALVLAMQRLESDEIWSRVGREPSGQAFNSIMQLEVENGIPRNPFINAGALLITDLLVSRIVSIQNTLREQLRRLSGSDDIGFDEKVARSEMDHKARNASLAYLMQAYGNVHSDVDDLLDTYFHSCSVSMNCVELARSFAFLANRGVNPLDGKEVVSPLETRQLNALLLTCGLYDAAGDFAWRVGLPGKSGVGGGIIAILPGQMSICVWSPRLDGYGNSIAGRHALEGLVAGMGLSPLG</sequence>